<feature type="region of interest" description="Disordered" evidence="1">
    <location>
        <begin position="36"/>
        <end position="71"/>
    </location>
</feature>
<evidence type="ECO:0000313" key="3">
    <source>
        <dbReference type="EMBL" id="CAL8139046.1"/>
    </source>
</evidence>
<keyword evidence="4" id="KW-1185">Reference proteome</keyword>
<comment type="caution">
    <text evidence="3">The sequence shown here is derived from an EMBL/GenBank/DDBJ whole genome shotgun (WGS) entry which is preliminary data.</text>
</comment>
<reference evidence="3 4" key="1">
    <citation type="submission" date="2024-08" db="EMBL/GenBank/DDBJ databases">
        <authorList>
            <person name="Cucini C."/>
            <person name="Frati F."/>
        </authorList>
    </citation>
    <scope>NUCLEOTIDE SEQUENCE [LARGE SCALE GENOMIC DNA]</scope>
</reference>
<keyword evidence="2" id="KW-0812">Transmembrane</keyword>
<sequence length="120" mass="13995">MTGNNNDVIVIERDQSSVLDIEEDTLLPQRVLQEPDSETLEEISTGSTKHEDAVPFRDNRIDATEPGEGIPQVSPKTVRFWTYYLRDFWLKKMKNNPFMTALALFSLLCILTTFYYFIWK</sequence>
<dbReference type="EMBL" id="CAXLJM020000124">
    <property type="protein sequence ID" value="CAL8139046.1"/>
    <property type="molecule type" value="Genomic_DNA"/>
</dbReference>
<keyword evidence="2" id="KW-1133">Transmembrane helix</keyword>
<keyword evidence="2" id="KW-0472">Membrane</keyword>
<evidence type="ECO:0008006" key="5">
    <source>
        <dbReference type="Google" id="ProtNLM"/>
    </source>
</evidence>
<name>A0ABP1RZ76_9HEXA</name>
<protein>
    <recommendedName>
        <fullName evidence="5">Otoferlin</fullName>
    </recommendedName>
</protein>
<organism evidence="3 4">
    <name type="scientific">Orchesella dallaii</name>
    <dbReference type="NCBI Taxonomy" id="48710"/>
    <lineage>
        <taxon>Eukaryota</taxon>
        <taxon>Metazoa</taxon>
        <taxon>Ecdysozoa</taxon>
        <taxon>Arthropoda</taxon>
        <taxon>Hexapoda</taxon>
        <taxon>Collembola</taxon>
        <taxon>Entomobryomorpha</taxon>
        <taxon>Entomobryoidea</taxon>
        <taxon>Orchesellidae</taxon>
        <taxon>Orchesellinae</taxon>
        <taxon>Orchesella</taxon>
    </lineage>
</organism>
<accession>A0ABP1RZ76</accession>
<dbReference type="Proteomes" id="UP001642540">
    <property type="component" value="Unassembled WGS sequence"/>
</dbReference>
<gene>
    <name evidence="3" type="ORF">ODALV1_LOCUS27661</name>
</gene>
<evidence type="ECO:0000256" key="1">
    <source>
        <dbReference type="SAM" id="MobiDB-lite"/>
    </source>
</evidence>
<feature type="compositionally biased region" description="Basic and acidic residues" evidence="1">
    <location>
        <begin position="48"/>
        <end position="63"/>
    </location>
</feature>
<evidence type="ECO:0000256" key="2">
    <source>
        <dbReference type="SAM" id="Phobius"/>
    </source>
</evidence>
<feature type="transmembrane region" description="Helical" evidence="2">
    <location>
        <begin position="98"/>
        <end position="118"/>
    </location>
</feature>
<evidence type="ECO:0000313" key="4">
    <source>
        <dbReference type="Proteomes" id="UP001642540"/>
    </source>
</evidence>
<proteinExistence type="predicted"/>